<sequence>MNEFHLLTEWQLKTESSNIPIYLYFMPQKNQEKGLIERDTANMKYSITKQNGFIIESAAHLLGSFEEIRSWGDITPIKYEYRCIDLNSSTERRLLERLLSRSLERAQDNKKFNARRHKIVPKNCEIVDDFEIRRTLEFDIKVSPKGSIFIGFDISHEFTHKKSLYQKNNRI</sequence>
<dbReference type="OrthoDB" id="9947765at2"/>
<reference evidence="1 2" key="1">
    <citation type="submission" date="2018-06" db="EMBL/GenBank/DDBJ databases">
        <title>Thermoflavimicrobium daqus sp. nov., a thermophilic microbe isolated from Moutai-flavour Daqu.</title>
        <authorList>
            <person name="Wang X."/>
            <person name="Zhou H."/>
        </authorList>
    </citation>
    <scope>NUCLEOTIDE SEQUENCE [LARGE SCALE GENOMIC DNA]</scope>
    <source>
        <strain evidence="1 2">FBKL4.011</strain>
    </source>
</reference>
<evidence type="ECO:0000313" key="2">
    <source>
        <dbReference type="Proteomes" id="UP000251213"/>
    </source>
</evidence>
<dbReference type="Proteomes" id="UP000251213">
    <property type="component" value="Unassembled WGS sequence"/>
</dbReference>
<keyword evidence="2" id="KW-1185">Reference proteome</keyword>
<dbReference type="RefSeq" id="WP_113659957.1">
    <property type="nucleotide sequence ID" value="NZ_KZ845673.1"/>
</dbReference>
<organism evidence="1 2">
    <name type="scientific">Thermoflavimicrobium daqui</name>
    <dbReference type="NCBI Taxonomy" id="2137476"/>
    <lineage>
        <taxon>Bacteria</taxon>
        <taxon>Bacillati</taxon>
        <taxon>Bacillota</taxon>
        <taxon>Bacilli</taxon>
        <taxon>Bacillales</taxon>
        <taxon>Thermoactinomycetaceae</taxon>
        <taxon>Thermoflavimicrobium</taxon>
    </lineage>
</organism>
<gene>
    <name evidence="1" type="ORF">DL897_15095</name>
</gene>
<evidence type="ECO:0000313" key="1">
    <source>
        <dbReference type="EMBL" id="RAL21915.1"/>
    </source>
</evidence>
<comment type="caution">
    <text evidence="1">The sequence shown here is derived from an EMBL/GenBank/DDBJ whole genome shotgun (WGS) entry which is preliminary data.</text>
</comment>
<dbReference type="EMBL" id="QJKK01000011">
    <property type="protein sequence ID" value="RAL21915.1"/>
    <property type="molecule type" value="Genomic_DNA"/>
</dbReference>
<protein>
    <submittedName>
        <fullName evidence="1">Uncharacterized protein</fullName>
    </submittedName>
</protein>
<name>A0A364K1T1_9BACL</name>
<accession>A0A364K1T1</accession>
<reference evidence="1 2" key="2">
    <citation type="submission" date="2018-06" db="EMBL/GenBank/DDBJ databases">
        <authorList>
            <person name="Zhirakovskaya E."/>
        </authorList>
    </citation>
    <scope>NUCLEOTIDE SEQUENCE [LARGE SCALE GENOMIC DNA]</scope>
    <source>
        <strain evidence="1 2">FBKL4.011</strain>
    </source>
</reference>
<proteinExistence type="predicted"/>
<dbReference type="AlphaFoldDB" id="A0A364K1T1"/>